<feature type="compositionally biased region" description="Polar residues" evidence="1">
    <location>
        <begin position="127"/>
        <end position="137"/>
    </location>
</feature>
<feature type="compositionally biased region" description="Polar residues" evidence="1">
    <location>
        <begin position="21"/>
        <end position="39"/>
    </location>
</feature>
<sequence>MVFGPKESPNPGLLAPRGDRASTTLATSACSFGATNTPLPASISSNRRISSSVNTRDDPASTMCTSIQDSLCNTKPHGLHSCQHQPPAGFRSSGSTSHEASLRGSPSLGTVEVLLAEVSTRCGAGATRNSSTSNVMSAATRDPDSGVVTHSSPDRGVKLSPSQLCSSKDWSSIRIEDSFNATLSRGDTLEQRRPSSKNTAVEMARPAALCKAASTIGTSASNGNSTIKGPLRATKSQGLPPRPQASGCTATGSRPRRKPSLEETTEPERPSGFPRRLHSKDSFGWERARRTSDSSKKSSKQKPLPAEHLGDLSTAGLSDYNRRDRASSSSYYTDTKSSTRVSME</sequence>
<protein>
    <submittedName>
        <fullName evidence="2">Uncharacterized protein</fullName>
    </submittedName>
</protein>
<feature type="compositionally biased region" description="Low complexity" evidence="1">
    <location>
        <begin position="327"/>
        <end position="344"/>
    </location>
</feature>
<organism evidence="2 3">
    <name type="scientific">Cyclospora cayetanensis</name>
    <dbReference type="NCBI Taxonomy" id="88456"/>
    <lineage>
        <taxon>Eukaryota</taxon>
        <taxon>Sar</taxon>
        <taxon>Alveolata</taxon>
        <taxon>Apicomplexa</taxon>
        <taxon>Conoidasida</taxon>
        <taxon>Coccidia</taxon>
        <taxon>Eucoccidiorida</taxon>
        <taxon>Eimeriorina</taxon>
        <taxon>Eimeriidae</taxon>
        <taxon>Cyclospora</taxon>
    </lineage>
</organism>
<feature type="region of interest" description="Disordered" evidence="1">
    <location>
        <begin position="217"/>
        <end position="344"/>
    </location>
</feature>
<name>A0A1D3D942_9EIME</name>
<dbReference type="VEuPathDB" id="ToxoDB:cyc_00964"/>
<reference evidence="2 3" key="1">
    <citation type="journal article" date="2016" name="BMC Genomics">
        <title>Comparative genomics reveals Cyclospora cayetanensis possesses coccidia-like metabolism and invasion components but unique surface antigens.</title>
        <authorList>
            <person name="Liu S."/>
            <person name="Wang L."/>
            <person name="Zheng H."/>
            <person name="Xu Z."/>
            <person name="Roellig D.M."/>
            <person name="Li N."/>
            <person name="Frace M.A."/>
            <person name="Tang K."/>
            <person name="Arrowood M.J."/>
            <person name="Moss D.M."/>
            <person name="Zhang L."/>
            <person name="Feng Y."/>
            <person name="Xiao L."/>
        </authorList>
    </citation>
    <scope>NUCLEOTIDE SEQUENCE [LARGE SCALE GENOMIC DNA]</scope>
    <source>
        <strain evidence="2 3">CHN_HEN01</strain>
    </source>
</reference>
<feature type="compositionally biased region" description="Low complexity" evidence="1">
    <location>
        <begin position="42"/>
        <end position="52"/>
    </location>
</feature>
<feature type="compositionally biased region" description="Basic and acidic residues" evidence="1">
    <location>
        <begin position="279"/>
        <end position="296"/>
    </location>
</feature>
<gene>
    <name evidence="2" type="ORF">cyc_00964</name>
</gene>
<dbReference type="InParanoid" id="A0A1D3D942"/>
<keyword evidence="3" id="KW-1185">Reference proteome</keyword>
<proteinExistence type="predicted"/>
<comment type="caution">
    <text evidence="2">The sequence shown here is derived from an EMBL/GenBank/DDBJ whole genome shotgun (WGS) entry which is preliminary data.</text>
</comment>
<feature type="region of interest" description="Disordered" evidence="1">
    <location>
        <begin position="124"/>
        <end position="163"/>
    </location>
</feature>
<feature type="region of interest" description="Disordered" evidence="1">
    <location>
        <begin position="78"/>
        <end position="104"/>
    </location>
</feature>
<evidence type="ECO:0000313" key="2">
    <source>
        <dbReference type="EMBL" id="OEH79982.1"/>
    </source>
</evidence>
<accession>A0A1D3D942</accession>
<dbReference type="AlphaFoldDB" id="A0A1D3D942"/>
<dbReference type="Proteomes" id="UP000095192">
    <property type="component" value="Unassembled WGS sequence"/>
</dbReference>
<dbReference type="EMBL" id="JROU02000216">
    <property type="protein sequence ID" value="OEH79982.1"/>
    <property type="molecule type" value="Genomic_DNA"/>
</dbReference>
<evidence type="ECO:0000256" key="1">
    <source>
        <dbReference type="SAM" id="MobiDB-lite"/>
    </source>
</evidence>
<feature type="compositionally biased region" description="Polar residues" evidence="1">
    <location>
        <begin position="217"/>
        <end position="227"/>
    </location>
</feature>
<evidence type="ECO:0000313" key="3">
    <source>
        <dbReference type="Proteomes" id="UP000095192"/>
    </source>
</evidence>
<feature type="region of interest" description="Disordered" evidence="1">
    <location>
        <begin position="1"/>
        <end position="60"/>
    </location>
</feature>